<feature type="domain" description="N-acetyltransferase" evidence="1">
    <location>
        <begin position="1"/>
        <end position="107"/>
    </location>
</feature>
<dbReference type="PANTHER" id="PTHR43415:SF4">
    <property type="entry name" value="N-ACETYLTRANSFERASE DOMAIN-CONTAINING PROTEIN"/>
    <property type="match status" value="1"/>
</dbReference>
<evidence type="ECO:0000259" key="1">
    <source>
        <dbReference type="PROSITE" id="PS51186"/>
    </source>
</evidence>
<dbReference type="PANTHER" id="PTHR43415">
    <property type="entry name" value="SPERMIDINE N(1)-ACETYLTRANSFERASE"/>
    <property type="match status" value="1"/>
</dbReference>
<dbReference type="Pfam" id="PF13302">
    <property type="entry name" value="Acetyltransf_3"/>
    <property type="match status" value="1"/>
</dbReference>
<protein>
    <submittedName>
        <fullName evidence="2">GNAT family acetyltransferase</fullName>
    </submittedName>
</protein>
<keyword evidence="2" id="KW-0808">Transferase</keyword>
<dbReference type="InterPro" id="IPR016181">
    <property type="entry name" value="Acyl_CoA_acyltransferase"/>
</dbReference>
<name>A0A510J9N5_9FUSO</name>
<accession>A0A510J9N5</accession>
<proteinExistence type="predicted"/>
<dbReference type="STRING" id="714315.GCA_000516535_00951"/>
<evidence type="ECO:0000313" key="3">
    <source>
        <dbReference type="Proteomes" id="UP000321606"/>
    </source>
</evidence>
<dbReference type="KEGG" id="lgo:JCM16774_0960"/>
<reference evidence="2 3" key="1">
    <citation type="submission" date="2019-07" db="EMBL/GenBank/DDBJ databases">
        <title>Complete Genome Sequence of Leptotrichia goodfellowii Strain JCM 16774.</title>
        <authorList>
            <person name="Watanabe S."/>
            <person name="Cui L."/>
        </authorList>
    </citation>
    <scope>NUCLEOTIDE SEQUENCE [LARGE SCALE GENOMIC DNA]</scope>
    <source>
        <strain evidence="2 3">JCM16774</strain>
    </source>
</reference>
<evidence type="ECO:0000313" key="2">
    <source>
        <dbReference type="EMBL" id="BBM36028.1"/>
    </source>
</evidence>
<dbReference type="AlphaFoldDB" id="A0A510J9N5"/>
<dbReference type="Proteomes" id="UP000321606">
    <property type="component" value="Chromosome"/>
</dbReference>
<dbReference type="PROSITE" id="PS51186">
    <property type="entry name" value="GNAT"/>
    <property type="match status" value="1"/>
</dbReference>
<dbReference type="InterPro" id="IPR000182">
    <property type="entry name" value="GNAT_dom"/>
</dbReference>
<gene>
    <name evidence="2" type="ORF">JCM16774_0960</name>
</gene>
<dbReference type="EMBL" id="AP019822">
    <property type="protein sequence ID" value="BBM36028.1"/>
    <property type="molecule type" value="Genomic_DNA"/>
</dbReference>
<organism evidence="2 3">
    <name type="scientific">Pseudoleptotrichia goodfellowii</name>
    <dbReference type="NCBI Taxonomy" id="157692"/>
    <lineage>
        <taxon>Bacteria</taxon>
        <taxon>Fusobacteriati</taxon>
        <taxon>Fusobacteriota</taxon>
        <taxon>Fusobacteriia</taxon>
        <taxon>Fusobacteriales</taxon>
        <taxon>Leptotrichiaceae</taxon>
        <taxon>Pseudoleptotrichia</taxon>
    </lineage>
</organism>
<sequence length="118" mass="14072">MNGIYVDKVLIGIVSRYWENKKTRWLEVGIIIYNSDYWYGGYGSEALKLWTTKTFKDFLELEHVGLTTWSGNIPMMKCAEKLGYKLEAKIRKVRYHLGEYFDSIKYGVLREEWEEKEI</sequence>
<dbReference type="GO" id="GO:0016747">
    <property type="term" value="F:acyltransferase activity, transferring groups other than amino-acyl groups"/>
    <property type="evidence" value="ECO:0007669"/>
    <property type="project" value="InterPro"/>
</dbReference>
<dbReference type="Gene3D" id="3.40.630.30">
    <property type="match status" value="1"/>
</dbReference>
<dbReference type="SUPFAM" id="SSF55729">
    <property type="entry name" value="Acyl-CoA N-acyltransferases (Nat)"/>
    <property type="match status" value="1"/>
</dbReference>